<evidence type="ECO:0000256" key="2">
    <source>
        <dbReference type="SAM" id="Phobius"/>
    </source>
</evidence>
<dbReference type="RefSeq" id="WP_197557924.1">
    <property type="nucleotide sequence ID" value="NZ_CP063065.1"/>
</dbReference>
<feature type="transmembrane region" description="Helical" evidence="2">
    <location>
        <begin position="199"/>
        <end position="225"/>
    </location>
</feature>
<organism evidence="3 4">
    <name type="scientific">Aerococcus urinaeequi</name>
    <dbReference type="NCBI Taxonomy" id="51665"/>
    <lineage>
        <taxon>Bacteria</taxon>
        <taxon>Bacillati</taxon>
        <taxon>Bacillota</taxon>
        <taxon>Bacilli</taxon>
        <taxon>Lactobacillales</taxon>
        <taxon>Aerococcaceae</taxon>
        <taxon>Aerococcus</taxon>
    </lineage>
</organism>
<keyword evidence="2" id="KW-0472">Membrane</keyword>
<dbReference type="EMBL" id="CP063065">
    <property type="protein sequence ID" value="QOQ78411.1"/>
    <property type="molecule type" value="Genomic_DNA"/>
</dbReference>
<sequence>MICPNCQSTILADTKICPNCDYILTHRESDDDLHDTIEIPAASFADTVYDDEDDHHEAYEEYQTSPIQNAAYANGNTDSSDSNGDNKDEKKAKKPLFSFVKNNKKTKATDKGGPSRRQNKQDGNRLTSYIAYLLSYIKKPIQSPTTNELNKNPNHGITSLLLLAILNTVSITSLANYLVSHYEWFADLSVLPNLNFEFVAWRFGLKTFVFLIICLWLLPAIIHLFNRNNESEKMSNNVWLTHFFGMNSISVVVAIICFLSSLLAPLIFMIIVLLLTLMQIALLIITMTIHFLQSGNVSKSKAFYTILGVLLLFFLAIIFLVGLIY</sequence>
<keyword evidence="2" id="KW-0812">Transmembrane</keyword>
<evidence type="ECO:0000313" key="3">
    <source>
        <dbReference type="EMBL" id="QOQ78411.1"/>
    </source>
</evidence>
<evidence type="ECO:0000313" key="4">
    <source>
        <dbReference type="Proteomes" id="UP000595091"/>
    </source>
</evidence>
<accession>A0A7M1KPY1</accession>
<feature type="transmembrane region" description="Helical" evidence="2">
    <location>
        <begin position="237"/>
        <end position="261"/>
    </location>
</feature>
<name>A0A7M1KPY1_9LACT</name>
<reference evidence="3 4" key="1">
    <citation type="submission" date="2020-10" db="EMBL/GenBank/DDBJ databases">
        <title>Plasmid carrying two tetracycline resistance determinant.</title>
        <authorList>
            <person name="Yang Q."/>
        </authorList>
    </citation>
    <scope>NUCLEOTIDE SEQUENCE [LARGE SCALE GENOMIC DNA]</scope>
    <source>
        <strain evidence="3 4">T43</strain>
    </source>
</reference>
<feature type="transmembrane region" description="Helical" evidence="2">
    <location>
        <begin position="267"/>
        <end position="292"/>
    </location>
</feature>
<feature type="transmembrane region" description="Helical" evidence="2">
    <location>
        <begin position="160"/>
        <end position="179"/>
    </location>
</feature>
<feature type="compositionally biased region" description="Polar residues" evidence="1">
    <location>
        <begin position="74"/>
        <end position="83"/>
    </location>
</feature>
<evidence type="ECO:0000256" key="1">
    <source>
        <dbReference type="SAM" id="MobiDB-lite"/>
    </source>
</evidence>
<gene>
    <name evidence="3" type="ORF">IMX20_05230</name>
</gene>
<feature type="transmembrane region" description="Helical" evidence="2">
    <location>
        <begin position="304"/>
        <end position="324"/>
    </location>
</feature>
<dbReference type="AlphaFoldDB" id="A0A7M1KPY1"/>
<dbReference type="Proteomes" id="UP000595091">
    <property type="component" value="Chromosome"/>
</dbReference>
<proteinExistence type="predicted"/>
<keyword evidence="2" id="KW-1133">Transmembrane helix</keyword>
<protein>
    <submittedName>
        <fullName evidence="3">YIP1 family protein</fullName>
    </submittedName>
</protein>
<feature type="region of interest" description="Disordered" evidence="1">
    <location>
        <begin position="64"/>
        <end position="93"/>
    </location>
</feature>